<dbReference type="Pfam" id="PF01391">
    <property type="entry name" value="Collagen"/>
    <property type="match status" value="1"/>
</dbReference>
<evidence type="ECO:0000256" key="1">
    <source>
        <dbReference type="ARBA" id="ARBA00022737"/>
    </source>
</evidence>
<dbReference type="STRING" id="1147741.A0A0R3RUQ3"/>
<dbReference type="PANTHER" id="PTHR24637:SF372">
    <property type="entry name" value="NEMATODE CUTICLE COLLAGEN N-TERMINAL DOMAIN-CONTAINING PROTEIN"/>
    <property type="match status" value="1"/>
</dbReference>
<reference evidence="6" key="1">
    <citation type="submission" date="2017-02" db="UniProtKB">
        <authorList>
            <consortium name="WormBaseParasite"/>
        </authorList>
    </citation>
    <scope>IDENTIFICATION</scope>
</reference>
<dbReference type="WBParaSite" id="EEL_0000577001-mRNA-1">
    <property type="protein sequence ID" value="EEL_0000577001-mRNA-1"/>
    <property type="gene ID" value="EEL_0000577001"/>
</dbReference>
<feature type="transmembrane region" description="Helical" evidence="3">
    <location>
        <begin position="20"/>
        <end position="42"/>
    </location>
</feature>
<proteinExistence type="predicted"/>
<dbReference type="SMART" id="SM01088">
    <property type="entry name" value="Col_cuticle_N"/>
    <property type="match status" value="1"/>
</dbReference>
<keyword evidence="3" id="KW-0812">Transmembrane</keyword>
<evidence type="ECO:0000256" key="2">
    <source>
        <dbReference type="SAM" id="MobiDB-lite"/>
    </source>
</evidence>
<accession>A0A0R3RUQ3</accession>
<dbReference type="InterPro" id="IPR008160">
    <property type="entry name" value="Collagen"/>
</dbReference>
<feature type="domain" description="Nematode cuticle collagen N-terminal" evidence="4">
    <location>
        <begin position="19"/>
        <end position="71"/>
    </location>
</feature>
<feature type="region of interest" description="Disordered" evidence="2">
    <location>
        <begin position="102"/>
        <end position="202"/>
    </location>
</feature>
<name>A0A0R3RUQ3_9BILA</name>
<dbReference type="GO" id="GO:0042302">
    <property type="term" value="F:structural constituent of cuticle"/>
    <property type="evidence" value="ECO:0007669"/>
    <property type="project" value="InterPro"/>
</dbReference>
<dbReference type="AlphaFoldDB" id="A0A0R3RUQ3"/>
<evidence type="ECO:0000313" key="5">
    <source>
        <dbReference type="Proteomes" id="UP000050640"/>
    </source>
</evidence>
<protein>
    <submittedName>
        <fullName evidence="6">Col_cuticle_N domain-containing protein</fullName>
    </submittedName>
</protein>
<evidence type="ECO:0000256" key="3">
    <source>
        <dbReference type="SAM" id="Phobius"/>
    </source>
</evidence>
<keyword evidence="3" id="KW-1133">Transmembrane helix</keyword>
<dbReference type="Proteomes" id="UP000050640">
    <property type="component" value="Unplaced"/>
</dbReference>
<keyword evidence="3" id="KW-0472">Membrane</keyword>
<organism evidence="5 6">
    <name type="scientific">Elaeophora elaphi</name>
    <dbReference type="NCBI Taxonomy" id="1147741"/>
    <lineage>
        <taxon>Eukaryota</taxon>
        <taxon>Metazoa</taxon>
        <taxon>Ecdysozoa</taxon>
        <taxon>Nematoda</taxon>
        <taxon>Chromadorea</taxon>
        <taxon>Rhabditida</taxon>
        <taxon>Spirurina</taxon>
        <taxon>Spiruromorpha</taxon>
        <taxon>Filarioidea</taxon>
        <taxon>Onchocercidae</taxon>
        <taxon>Elaeophora</taxon>
    </lineage>
</organism>
<keyword evidence="5" id="KW-1185">Reference proteome</keyword>
<evidence type="ECO:0000313" key="6">
    <source>
        <dbReference type="WBParaSite" id="EEL_0000577001-mRNA-1"/>
    </source>
</evidence>
<dbReference type="InterPro" id="IPR002486">
    <property type="entry name" value="Col_cuticle_N"/>
</dbReference>
<dbReference type="PANTHER" id="PTHR24637">
    <property type="entry name" value="COLLAGEN"/>
    <property type="match status" value="1"/>
</dbReference>
<sequence length="227" mass="23813">MTDSDDPKQLLIEAESMKKLAFCGVAVSTVATLVAIICVPMLCTYMQNVQSNLQDEVSFCRTRAIGLRGEFTKLESSRSALKKERQKRQAVFQCCSCGIGPVGPPGPPGQDGDDGQDGPPGKPGMPGEDAQETQLPTEKDWCFNCPAGPPGPRGKPGPKGQRGLPGDKGSMGQAGEPGPMGPQGPTGPSGPRGNPGPAGEPGKPGVQIEVCFSTLVYIVFRFKLLFK</sequence>
<evidence type="ECO:0000259" key="4">
    <source>
        <dbReference type="SMART" id="SM01088"/>
    </source>
</evidence>
<dbReference type="Pfam" id="PF01484">
    <property type="entry name" value="Col_cuticle_N"/>
    <property type="match status" value="1"/>
</dbReference>
<keyword evidence="1" id="KW-0677">Repeat</keyword>